<feature type="region of interest" description="Disordered" evidence="1">
    <location>
        <begin position="26"/>
        <end position="64"/>
    </location>
</feature>
<evidence type="ECO:0000313" key="3">
    <source>
        <dbReference type="Proteomes" id="UP000701801"/>
    </source>
</evidence>
<name>A0A9N9LKC3_9HELO</name>
<evidence type="ECO:0000256" key="1">
    <source>
        <dbReference type="SAM" id="MobiDB-lite"/>
    </source>
</evidence>
<sequence length="64" mass="7175">MLHRSEMSLQWYNGHVVIPTEKTLAEGSEGADNEMMNTTRDKKGGARAFRQLSEPQAGKLLKKT</sequence>
<dbReference type="AlphaFoldDB" id="A0A9N9LKC3"/>
<proteinExistence type="predicted"/>
<gene>
    <name evidence="2" type="ORF">HYALB_00008432</name>
</gene>
<dbReference type="Proteomes" id="UP000701801">
    <property type="component" value="Unassembled WGS sequence"/>
</dbReference>
<organism evidence="2 3">
    <name type="scientific">Hymenoscyphus albidus</name>
    <dbReference type="NCBI Taxonomy" id="595503"/>
    <lineage>
        <taxon>Eukaryota</taxon>
        <taxon>Fungi</taxon>
        <taxon>Dikarya</taxon>
        <taxon>Ascomycota</taxon>
        <taxon>Pezizomycotina</taxon>
        <taxon>Leotiomycetes</taxon>
        <taxon>Helotiales</taxon>
        <taxon>Helotiaceae</taxon>
        <taxon>Hymenoscyphus</taxon>
    </lineage>
</organism>
<dbReference type="EMBL" id="CAJVRM010000190">
    <property type="protein sequence ID" value="CAG8976774.1"/>
    <property type="molecule type" value="Genomic_DNA"/>
</dbReference>
<comment type="caution">
    <text evidence="2">The sequence shown here is derived from an EMBL/GenBank/DDBJ whole genome shotgun (WGS) entry which is preliminary data.</text>
</comment>
<evidence type="ECO:0000313" key="2">
    <source>
        <dbReference type="EMBL" id="CAG8976774.1"/>
    </source>
</evidence>
<accession>A0A9N9LKC3</accession>
<reference evidence="2" key="1">
    <citation type="submission" date="2021-07" db="EMBL/GenBank/DDBJ databases">
        <authorList>
            <person name="Durling M."/>
        </authorList>
    </citation>
    <scope>NUCLEOTIDE SEQUENCE</scope>
</reference>
<protein>
    <submittedName>
        <fullName evidence="2">Uncharacterized protein</fullName>
    </submittedName>
</protein>
<keyword evidence="3" id="KW-1185">Reference proteome</keyword>